<organism evidence="2">
    <name type="scientific">marine sediment metagenome</name>
    <dbReference type="NCBI Taxonomy" id="412755"/>
    <lineage>
        <taxon>unclassified sequences</taxon>
        <taxon>metagenomes</taxon>
        <taxon>ecological metagenomes</taxon>
    </lineage>
</organism>
<reference evidence="2" key="1">
    <citation type="journal article" date="2014" name="Front. Microbiol.">
        <title>High frequency of phylogenetically diverse reductive dehalogenase-homologous genes in deep subseafloor sedimentary metagenomes.</title>
        <authorList>
            <person name="Kawai M."/>
            <person name="Futagami T."/>
            <person name="Toyoda A."/>
            <person name="Takaki Y."/>
            <person name="Nishi S."/>
            <person name="Hori S."/>
            <person name="Arai W."/>
            <person name="Tsubouchi T."/>
            <person name="Morono Y."/>
            <person name="Uchiyama I."/>
            <person name="Ito T."/>
            <person name="Fujiyama A."/>
            <person name="Inagaki F."/>
            <person name="Takami H."/>
        </authorList>
    </citation>
    <scope>NUCLEOTIDE SEQUENCE</scope>
    <source>
        <strain evidence="2">Expedition CK06-06</strain>
    </source>
</reference>
<accession>X1H7S6</accession>
<sequence length="34" mass="3813">RPDDSEDVYRRSGVEEGDGRAKSRPPAVDPSKKR</sequence>
<feature type="non-terminal residue" evidence="2">
    <location>
        <position position="1"/>
    </location>
</feature>
<dbReference type="EMBL" id="BARU01023437">
    <property type="protein sequence ID" value="GAH53110.1"/>
    <property type="molecule type" value="Genomic_DNA"/>
</dbReference>
<proteinExistence type="predicted"/>
<feature type="compositionally biased region" description="Basic and acidic residues" evidence="1">
    <location>
        <begin position="7"/>
        <end position="21"/>
    </location>
</feature>
<comment type="caution">
    <text evidence="2">The sequence shown here is derived from an EMBL/GenBank/DDBJ whole genome shotgun (WGS) entry which is preliminary data.</text>
</comment>
<gene>
    <name evidence="2" type="ORF">S03H2_38038</name>
</gene>
<name>X1H7S6_9ZZZZ</name>
<evidence type="ECO:0000256" key="1">
    <source>
        <dbReference type="SAM" id="MobiDB-lite"/>
    </source>
</evidence>
<dbReference type="AlphaFoldDB" id="X1H7S6"/>
<feature type="region of interest" description="Disordered" evidence="1">
    <location>
        <begin position="1"/>
        <end position="34"/>
    </location>
</feature>
<evidence type="ECO:0000313" key="2">
    <source>
        <dbReference type="EMBL" id="GAH53110.1"/>
    </source>
</evidence>
<protein>
    <submittedName>
        <fullName evidence="2">Uncharacterized protein</fullName>
    </submittedName>
</protein>